<dbReference type="InterPro" id="IPR050039">
    <property type="entry name" value="MAB_1171c-like"/>
</dbReference>
<evidence type="ECO:0000313" key="4">
    <source>
        <dbReference type="Proteomes" id="UP000644610"/>
    </source>
</evidence>
<dbReference type="AlphaFoldDB" id="A0A8J3XQU0"/>
<evidence type="ECO:0000256" key="1">
    <source>
        <dbReference type="SAM" id="Phobius"/>
    </source>
</evidence>
<name>A0A8J3XQU0_9ACTN</name>
<accession>A0A8J3XQU0</accession>
<dbReference type="EMBL" id="BOOQ01000064">
    <property type="protein sequence ID" value="GII51247.1"/>
    <property type="molecule type" value="Genomic_DNA"/>
</dbReference>
<dbReference type="Pfam" id="PF20182">
    <property type="entry name" value="DUF6545"/>
    <property type="match status" value="1"/>
</dbReference>
<feature type="transmembrane region" description="Helical" evidence="1">
    <location>
        <begin position="108"/>
        <end position="126"/>
    </location>
</feature>
<protein>
    <recommendedName>
        <fullName evidence="2">DUF6545 domain-containing protein</fullName>
    </recommendedName>
</protein>
<dbReference type="NCBIfam" id="NF042915">
    <property type="entry name" value="MAB_1171c_fam"/>
    <property type="match status" value="1"/>
</dbReference>
<feature type="transmembrane region" description="Helical" evidence="1">
    <location>
        <begin position="185"/>
        <end position="205"/>
    </location>
</feature>
<feature type="transmembrane region" description="Helical" evidence="1">
    <location>
        <begin position="6"/>
        <end position="26"/>
    </location>
</feature>
<keyword evidence="4" id="KW-1185">Reference proteome</keyword>
<reference evidence="3" key="1">
    <citation type="submission" date="2021-01" db="EMBL/GenBank/DDBJ databases">
        <title>Whole genome shotgun sequence of Planotetraspora silvatica NBRC 100141.</title>
        <authorList>
            <person name="Komaki H."/>
            <person name="Tamura T."/>
        </authorList>
    </citation>
    <scope>NUCLEOTIDE SEQUENCE</scope>
    <source>
        <strain evidence="3">NBRC 100141</strain>
    </source>
</reference>
<evidence type="ECO:0000313" key="3">
    <source>
        <dbReference type="EMBL" id="GII51247.1"/>
    </source>
</evidence>
<feature type="transmembrane region" description="Helical" evidence="1">
    <location>
        <begin position="38"/>
        <end position="62"/>
    </location>
</feature>
<keyword evidence="1" id="KW-0812">Transmembrane</keyword>
<gene>
    <name evidence="3" type="ORF">Psi02_76710</name>
</gene>
<dbReference type="RefSeq" id="WP_203980746.1">
    <property type="nucleotide sequence ID" value="NZ_BAAAKY010000039.1"/>
</dbReference>
<dbReference type="InterPro" id="IPR046675">
    <property type="entry name" value="DUF6545"/>
</dbReference>
<organism evidence="3 4">
    <name type="scientific">Planotetraspora silvatica</name>
    <dbReference type="NCBI Taxonomy" id="234614"/>
    <lineage>
        <taxon>Bacteria</taxon>
        <taxon>Bacillati</taxon>
        <taxon>Actinomycetota</taxon>
        <taxon>Actinomycetes</taxon>
        <taxon>Streptosporangiales</taxon>
        <taxon>Streptosporangiaceae</taxon>
        <taxon>Planotetraspora</taxon>
    </lineage>
</organism>
<comment type="caution">
    <text evidence="3">The sequence shown here is derived from an EMBL/GenBank/DDBJ whole genome shotgun (WGS) entry which is preliminary data.</text>
</comment>
<dbReference type="Proteomes" id="UP000644610">
    <property type="component" value="Unassembled WGS sequence"/>
</dbReference>
<keyword evidence="1" id="KW-1133">Transmembrane helix</keyword>
<proteinExistence type="predicted"/>
<keyword evidence="1" id="KW-0472">Membrane</keyword>
<feature type="domain" description="DUF6545" evidence="2">
    <location>
        <begin position="255"/>
        <end position="394"/>
    </location>
</feature>
<feature type="transmembrane region" description="Helical" evidence="1">
    <location>
        <begin position="146"/>
        <end position="164"/>
    </location>
</feature>
<sequence>MSVWGEWLRLYGPAVLTWVLLAWRIISTRRLPRDPMRTAVLLALSGLALSQTANAPVAYAAIGRFTGVPNLARLLCHVSMLLVIWSLQMLLSYMNHPPEVARARSLRHAWWTVAGVAAMTVFFVLAHTPVDDVRFAERYAATPWVLEYWLVYLAELAPVCVGWIRLGWRYANLAAGPTLRWGVRIAVVGTVDALAYHVHKMFFFLQHRFRAPYLDHAVSAYVDKFLPPLAHVLIVAGFTMPVWGPRVRLPQMLGWLQQYRSYHGLRPLWVALYRAVPHIALAPPASRLVEMLWPRNLSLRLYRRVIEIRDGRLTLLRYLDAQTVAATCGEAAASGLTGPKLDALVEAATLSAALRAKAGGARPSGSPAPPAVHGGGDLDSDIVFLRDVARAYRRRKWTY</sequence>
<evidence type="ECO:0000259" key="2">
    <source>
        <dbReference type="Pfam" id="PF20182"/>
    </source>
</evidence>